<comment type="caution">
    <text evidence="1">The sequence shown here is derived from an EMBL/GenBank/DDBJ whole genome shotgun (WGS) entry which is preliminary data.</text>
</comment>
<proteinExistence type="predicted"/>
<reference evidence="1 2" key="2">
    <citation type="journal article" date="2019" name="G3 (Bethesda)">
        <title>Hybrid Assembly of the Genome of the Entomopathogenic Nematode Steinernema carpocapsae Identifies the X-Chromosome.</title>
        <authorList>
            <person name="Serra L."/>
            <person name="Macchietto M."/>
            <person name="Macias-Munoz A."/>
            <person name="McGill C.J."/>
            <person name="Rodriguez I.M."/>
            <person name="Rodriguez B."/>
            <person name="Murad R."/>
            <person name="Mortazavi A."/>
        </authorList>
    </citation>
    <scope>NUCLEOTIDE SEQUENCE [LARGE SCALE GENOMIC DNA]</scope>
    <source>
        <strain evidence="1 2">ALL</strain>
    </source>
</reference>
<gene>
    <name evidence="1" type="ORF">L596_028109</name>
</gene>
<dbReference type="EMBL" id="AZBU02000011">
    <property type="protein sequence ID" value="TKR60928.1"/>
    <property type="molecule type" value="Genomic_DNA"/>
</dbReference>
<evidence type="ECO:0000313" key="1">
    <source>
        <dbReference type="EMBL" id="TKR60928.1"/>
    </source>
</evidence>
<keyword evidence="2" id="KW-1185">Reference proteome</keyword>
<protein>
    <submittedName>
        <fullName evidence="1">Uncharacterized protein</fullName>
    </submittedName>
</protein>
<evidence type="ECO:0000313" key="2">
    <source>
        <dbReference type="Proteomes" id="UP000298663"/>
    </source>
</evidence>
<name>A0A4U5LXG2_STECR</name>
<reference evidence="1 2" key="1">
    <citation type="journal article" date="2015" name="Genome Biol.">
        <title>Comparative genomics of Steinernema reveals deeply conserved gene regulatory networks.</title>
        <authorList>
            <person name="Dillman A.R."/>
            <person name="Macchietto M."/>
            <person name="Porter C.F."/>
            <person name="Rogers A."/>
            <person name="Williams B."/>
            <person name="Antoshechkin I."/>
            <person name="Lee M.M."/>
            <person name="Goodwin Z."/>
            <person name="Lu X."/>
            <person name="Lewis E.E."/>
            <person name="Goodrich-Blair H."/>
            <person name="Stock S.P."/>
            <person name="Adams B.J."/>
            <person name="Sternberg P.W."/>
            <person name="Mortazavi A."/>
        </authorList>
    </citation>
    <scope>NUCLEOTIDE SEQUENCE [LARGE SCALE GENOMIC DNA]</scope>
    <source>
        <strain evidence="1 2">ALL</strain>
    </source>
</reference>
<dbReference type="Proteomes" id="UP000298663">
    <property type="component" value="Unassembled WGS sequence"/>
</dbReference>
<accession>A0A4U5LXG2</accession>
<dbReference type="AlphaFoldDB" id="A0A4U5LXG2"/>
<sequence>METVVTATHFLLKIKLNLETLFTPQVRSVRCGSGSRARLEFPSSSAFVVSNSCCGAAVDSKFVAAVPTRKVCKYDFW</sequence>
<organism evidence="1 2">
    <name type="scientific">Steinernema carpocapsae</name>
    <name type="common">Entomopathogenic nematode</name>
    <dbReference type="NCBI Taxonomy" id="34508"/>
    <lineage>
        <taxon>Eukaryota</taxon>
        <taxon>Metazoa</taxon>
        <taxon>Ecdysozoa</taxon>
        <taxon>Nematoda</taxon>
        <taxon>Chromadorea</taxon>
        <taxon>Rhabditida</taxon>
        <taxon>Tylenchina</taxon>
        <taxon>Panagrolaimomorpha</taxon>
        <taxon>Strongyloidoidea</taxon>
        <taxon>Steinernematidae</taxon>
        <taxon>Steinernema</taxon>
    </lineage>
</organism>